<dbReference type="PANTHER" id="PTHR19960:SF7">
    <property type="entry name" value="TEKTIN"/>
    <property type="match status" value="1"/>
</dbReference>
<organism evidence="6 7">
    <name type="scientific">Calicophoron daubneyi</name>
    <name type="common">Rumen fluke</name>
    <name type="synonym">Paramphistomum daubneyi</name>
    <dbReference type="NCBI Taxonomy" id="300641"/>
    <lineage>
        <taxon>Eukaryota</taxon>
        <taxon>Metazoa</taxon>
        <taxon>Spiralia</taxon>
        <taxon>Lophotrochozoa</taxon>
        <taxon>Platyhelminthes</taxon>
        <taxon>Trematoda</taxon>
        <taxon>Digenea</taxon>
        <taxon>Plagiorchiida</taxon>
        <taxon>Pronocephalata</taxon>
        <taxon>Paramphistomoidea</taxon>
        <taxon>Paramphistomidae</taxon>
        <taxon>Calicophoron</taxon>
    </lineage>
</organism>
<dbReference type="GO" id="GO:0015630">
    <property type="term" value="C:microtubule cytoskeleton"/>
    <property type="evidence" value="ECO:0007669"/>
    <property type="project" value="UniProtKB-UniRule"/>
</dbReference>
<gene>
    <name evidence="6" type="ORF">CDAUBV1_LOCUS5109</name>
</gene>
<keyword evidence="3" id="KW-0966">Cell projection</keyword>
<feature type="coiled-coil region" evidence="4">
    <location>
        <begin position="341"/>
        <end position="368"/>
    </location>
</feature>
<dbReference type="GO" id="GO:0060271">
    <property type="term" value="P:cilium assembly"/>
    <property type="evidence" value="ECO:0007669"/>
    <property type="project" value="UniProtKB-UniRule"/>
</dbReference>
<comment type="caution">
    <text evidence="6">The sequence shown here is derived from an EMBL/GenBank/DDBJ whole genome shotgun (WGS) entry which is preliminary data.</text>
</comment>
<name>A0AAV2T8B4_CALDB</name>
<accession>A0AAV2T8B4</accession>
<feature type="coiled-coil region" evidence="4">
    <location>
        <begin position="268"/>
        <end position="316"/>
    </location>
</feature>
<keyword evidence="4" id="KW-0175">Coiled coil</keyword>
<dbReference type="GO" id="GO:0060294">
    <property type="term" value="P:cilium movement involved in cell motility"/>
    <property type="evidence" value="ECO:0007669"/>
    <property type="project" value="UniProtKB-UniRule"/>
</dbReference>
<dbReference type="AlphaFoldDB" id="A0AAV2T8B4"/>
<dbReference type="Pfam" id="PF03148">
    <property type="entry name" value="Tektin"/>
    <property type="match status" value="1"/>
</dbReference>
<dbReference type="InterPro" id="IPR048256">
    <property type="entry name" value="Tektin-like"/>
</dbReference>
<keyword evidence="3" id="KW-0282">Flagellum</keyword>
<evidence type="ECO:0000256" key="3">
    <source>
        <dbReference type="RuleBase" id="RU367040"/>
    </source>
</evidence>
<comment type="similarity">
    <text evidence="1 3">Belongs to the tektin family.</text>
</comment>
<evidence type="ECO:0000256" key="4">
    <source>
        <dbReference type="SAM" id="Coils"/>
    </source>
</evidence>
<proteinExistence type="inferred from homology"/>
<reference evidence="6" key="1">
    <citation type="submission" date="2024-06" db="EMBL/GenBank/DDBJ databases">
        <authorList>
            <person name="Liu X."/>
            <person name="Lenzi L."/>
            <person name="Haldenby T S."/>
            <person name="Uol C."/>
        </authorList>
    </citation>
    <scope>NUCLEOTIDE SEQUENCE</scope>
</reference>
<evidence type="ECO:0000313" key="6">
    <source>
        <dbReference type="EMBL" id="CAL5132269.1"/>
    </source>
</evidence>
<protein>
    <recommendedName>
        <fullName evidence="3">Tektin</fullName>
    </recommendedName>
</protein>
<feature type="region of interest" description="Disordered" evidence="5">
    <location>
        <begin position="316"/>
        <end position="338"/>
    </location>
</feature>
<comment type="subcellular location">
    <subcellularLocation>
        <location evidence="3">Cytoplasm</location>
        <location evidence="3">Cytoskeleton</location>
        <location evidence="3">Cilium axoneme</location>
    </subcellularLocation>
</comment>
<dbReference type="PRINTS" id="PR00511">
    <property type="entry name" value="TEKTIN"/>
</dbReference>
<sequence>MATISKPDFKNTYPNWFTKLHAQSRAAQDARNESTRLREVNRCMRIETDAKTKYDQRDTNNRLADRIWTTRQWRDALAAQLKRLKERMADLKDAKRLTEDYQVKLADAQQVNVECLVQIDHRRQGEFILDPVETELTEERTLLGELYKDLQAQTLDAFEALVGMQESVGLFYRDLEDKKNTMSVDIEQYNLNELSAHIGYKPFCTRKPEKQLDLQSWEDISRNTLDRARKEVEKGRELIHRLHLGLHQAADRMAAKDEKVASALRMRIHDTKRAIRELEFQVKATEDEKEKLIKEIKNLEEALRAKHASLKLAQTRLEGRQNRPGNDNNDDAPQFGLRDELSGLTDSIDALEEQIAKARAVLGRLDKQLAILCQEISMKQETAHVYQEVVNIRKRLEKPTLTRFPPCPLIPQGIVRQPTVF</sequence>
<dbReference type="PANTHER" id="PTHR19960">
    <property type="entry name" value="TEKTIN"/>
    <property type="match status" value="1"/>
</dbReference>
<dbReference type="GO" id="GO:0005634">
    <property type="term" value="C:nucleus"/>
    <property type="evidence" value="ECO:0007669"/>
    <property type="project" value="TreeGrafter"/>
</dbReference>
<feature type="coiled-coil region" evidence="4">
    <location>
        <begin position="74"/>
        <end position="111"/>
    </location>
</feature>
<evidence type="ECO:0000313" key="7">
    <source>
        <dbReference type="Proteomes" id="UP001497525"/>
    </source>
</evidence>
<dbReference type="InterPro" id="IPR000435">
    <property type="entry name" value="Tektins"/>
</dbReference>
<dbReference type="Proteomes" id="UP001497525">
    <property type="component" value="Unassembled WGS sequence"/>
</dbReference>
<evidence type="ECO:0000256" key="1">
    <source>
        <dbReference type="ARBA" id="ARBA00007209"/>
    </source>
</evidence>
<keyword evidence="3" id="KW-0969">Cilium</keyword>
<evidence type="ECO:0000256" key="2">
    <source>
        <dbReference type="ARBA" id="ARBA00022490"/>
    </source>
</evidence>
<keyword evidence="2" id="KW-0963">Cytoplasm</keyword>
<dbReference type="EMBL" id="CAXLJL010000123">
    <property type="protein sequence ID" value="CAL5132269.1"/>
    <property type="molecule type" value="Genomic_DNA"/>
</dbReference>
<dbReference type="GO" id="GO:0005930">
    <property type="term" value="C:axoneme"/>
    <property type="evidence" value="ECO:0007669"/>
    <property type="project" value="UniProtKB-SubCell"/>
</dbReference>
<evidence type="ECO:0000256" key="5">
    <source>
        <dbReference type="SAM" id="MobiDB-lite"/>
    </source>
</evidence>